<name>A0ABV5T2A6_9MICO</name>
<keyword evidence="5" id="KW-1185">Reference proteome</keyword>
<evidence type="ECO:0000313" key="4">
    <source>
        <dbReference type="EMBL" id="MFB9646739.1"/>
    </source>
</evidence>
<dbReference type="EMBL" id="JBHMBE010000004">
    <property type="protein sequence ID" value="MFB9646739.1"/>
    <property type="molecule type" value="Genomic_DNA"/>
</dbReference>
<evidence type="ECO:0000259" key="3">
    <source>
        <dbReference type="Pfam" id="PF13349"/>
    </source>
</evidence>
<reference evidence="4 5" key="1">
    <citation type="submission" date="2024-09" db="EMBL/GenBank/DDBJ databases">
        <authorList>
            <person name="Sun Q."/>
            <person name="Mori K."/>
        </authorList>
    </citation>
    <scope>NUCLEOTIDE SEQUENCE [LARGE SCALE GENOMIC DNA]</scope>
    <source>
        <strain evidence="4 5">JCM 1342</strain>
    </source>
</reference>
<proteinExistence type="predicted"/>
<feature type="region of interest" description="Disordered" evidence="1">
    <location>
        <begin position="1"/>
        <end position="32"/>
    </location>
</feature>
<evidence type="ECO:0000313" key="5">
    <source>
        <dbReference type="Proteomes" id="UP001589611"/>
    </source>
</evidence>
<feature type="domain" description="DUF4097" evidence="3">
    <location>
        <begin position="79"/>
        <end position="272"/>
    </location>
</feature>
<dbReference type="Gene3D" id="2.160.20.120">
    <property type="match status" value="1"/>
</dbReference>
<keyword evidence="2" id="KW-0472">Membrane</keyword>
<organism evidence="4 5">
    <name type="scientific">Microbacterium terregens</name>
    <dbReference type="NCBI Taxonomy" id="69363"/>
    <lineage>
        <taxon>Bacteria</taxon>
        <taxon>Bacillati</taxon>
        <taxon>Actinomycetota</taxon>
        <taxon>Actinomycetes</taxon>
        <taxon>Micrococcales</taxon>
        <taxon>Microbacteriaceae</taxon>
        <taxon>Microbacterium</taxon>
    </lineage>
</organism>
<dbReference type="RefSeq" id="WP_344715253.1">
    <property type="nucleotide sequence ID" value="NZ_BAAAWH010000001.1"/>
</dbReference>
<keyword evidence="2" id="KW-1133">Transmembrane helix</keyword>
<gene>
    <name evidence="4" type="ORF">ACFFPJ_13135</name>
</gene>
<evidence type="ECO:0000256" key="2">
    <source>
        <dbReference type="SAM" id="Phobius"/>
    </source>
</evidence>
<evidence type="ECO:0000256" key="1">
    <source>
        <dbReference type="SAM" id="MobiDB-lite"/>
    </source>
</evidence>
<comment type="caution">
    <text evidence="4">The sequence shown here is derived from an EMBL/GenBank/DDBJ whole genome shotgun (WGS) entry which is preliminary data.</text>
</comment>
<dbReference type="Pfam" id="PF13349">
    <property type="entry name" value="DUF4097"/>
    <property type="match status" value="1"/>
</dbReference>
<protein>
    <submittedName>
        <fullName evidence="4">DUF4097 family beta strand repeat-containing protein</fullName>
    </submittedName>
</protein>
<dbReference type="Proteomes" id="UP001589611">
    <property type="component" value="Unassembled WGS sequence"/>
</dbReference>
<dbReference type="InterPro" id="IPR025164">
    <property type="entry name" value="Toastrack_DUF4097"/>
</dbReference>
<keyword evidence="2" id="KW-0812">Transmembrane</keyword>
<accession>A0ABV5T2A6</accession>
<feature type="transmembrane region" description="Helical" evidence="2">
    <location>
        <begin position="36"/>
        <end position="58"/>
    </location>
</feature>
<sequence>MSTPTDPARPTYPPDAARPVTPTPPQNRETRGASRVVAILTIALGGAVVLGAIGSATFSTIAAASVHTESQSIDAAGVTDLDISVNGAALRIEFDDVVEATLEVTSGAGVGPWTLERDGDELNVESPRRFGPGWFFFGEDVKATLTLPRDIEGATLDADLDLSAGDLTVDGDFGALDIEVSAGSLTVDGSAKTLLADLSAGGADIDLTDVAEAEFTVSAGTIDARLEGSPPRTVTVDVSAGSLDLRLPDGSYDVQSDVSAGEFHNELRTDAGARNVVNVTVSAGSATITSAR</sequence>